<evidence type="ECO:0000313" key="2">
    <source>
        <dbReference type="Proteomes" id="UP000814010"/>
    </source>
</evidence>
<proteinExistence type="predicted"/>
<accession>A0A9Q4FHS5</accession>
<protein>
    <submittedName>
        <fullName evidence="1">DUF1534 domain-containing protein</fullName>
    </submittedName>
</protein>
<dbReference type="Proteomes" id="UP000814010">
    <property type="component" value="Unassembled WGS sequence"/>
</dbReference>
<dbReference type="AlphaFoldDB" id="A0A9Q4FHS5"/>
<dbReference type="AntiFam" id="ANF00261">
    <property type="entry name" value="Protein of unknown function (DUF1534)"/>
</dbReference>
<name>A0A9Q4FHS5_PSESX</name>
<gene>
    <name evidence="1" type="ORF">GIV53_12305</name>
</gene>
<dbReference type="EMBL" id="WKAE01000112">
    <property type="protein sequence ID" value="MCF5630082.1"/>
    <property type="molecule type" value="Genomic_DNA"/>
</dbReference>
<reference evidence="1" key="1">
    <citation type="submission" date="2019-11" db="EMBL/GenBank/DDBJ databases">
        <title>Epiphytic Pseudomonas syringae from cherry orchards.</title>
        <authorList>
            <person name="Hulin M.T."/>
        </authorList>
    </citation>
    <scope>NUCLEOTIDE SEQUENCE</scope>
    <source>
        <strain evidence="1">PA-2-5E</strain>
    </source>
</reference>
<evidence type="ECO:0000313" key="1">
    <source>
        <dbReference type="EMBL" id="MCF5630082.1"/>
    </source>
</evidence>
<sequence>MYCLASSRSHAPRGNAFRDALRHLSAPCRSLKVGRRASRTAFPRRAWERWLRRSTTPQNCHLHGARSGCASGGRWRRVR</sequence>
<comment type="caution">
    <text evidence="1">The sequence shown here is derived from an EMBL/GenBank/DDBJ whole genome shotgun (WGS) entry which is preliminary data.</text>
</comment>
<organism evidence="1 2">
    <name type="scientific">Pseudomonas syringae</name>
    <dbReference type="NCBI Taxonomy" id="317"/>
    <lineage>
        <taxon>Bacteria</taxon>
        <taxon>Pseudomonadati</taxon>
        <taxon>Pseudomonadota</taxon>
        <taxon>Gammaproteobacteria</taxon>
        <taxon>Pseudomonadales</taxon>
        <taxon>Pseudomonadaceae</taxon>
        <taxon>Pseudomonas</taxon>
    </lineage>
</organism>